<evidence type="ECO:0000313" key="1">
    <source>
        <dbReference type="EMBL" id="GAG23681.1"/>
    </source>
</evidence>
<proteinExistence type="predicted"/>
<organism evidence="1">
    <name type="scientific">marine sediment metagenome</name>
    <dbReference type="NCBI Taxonomy" id="412755"/>
    <lineage>
        <taxon>unclassified sequences</taxon>
        <taxon>metagenomes</taxon>
        <taxon>ecological metagenomes</taxon>
    </lineage>
</organism>
<reference evidence="1" key="1">
    <citation type="journal article" date="2014" name="Front. Microbiol.">
        <title>High frequency of phylogenetically diverse reductive dehalogenase-homologous genes in deep subseafloor sedimentary metagenomes.</title>
        <authorList>
            <person name="Kawai M."/>
            <person name="Futagami T."/>
            <person name="Toyoda A."/>
            <person name="Takaki Y."/>
            <person name="Nishi S."/>
            <person name="Hori S."/>
            <person name="Arai W."/>
            <person name="Tsubouchi T."/>
            <person name="Morono Y."/>
            <person name="Uchiyama I."/>
            <person name="Ito T."/>
            <person name="Fujiyama A."/>
            <person name="Inagaki F."/>
            <person name="Takami H."/>
        </authorList>
    </citation>
    <scope>NUCLEOTIDE SEQUENCE</scope>
    <source>
        <strain evidence="1">Expedition CK06-06</strain>
    </source>
</reference>
<dbReference type="AlphaFoldDB" id="X0XFF6"/>
<dbReference type="EMBL" id="BARS01037205">
    <property type="protein sequence ID" value="GAG23681.1"/>
    <property type="molecule type" value="Genomic_DNA"/>
</dbReference>
<feature type="non-terminal residue" evidence="1">
    <location>
        <position position="256"/>
    </location>
</feature>
<name>X0XFF6_9ZZZZ</name>
<comment type="caution">
    <text evidence="1">The sequence shown here is derived from an EMBL/GenBank/DDBJ whole genome shotgun (WGS) entry which is preliminary data.</text>
</comment>
<protein>
    <submittedName>
        <fullName evidence="1">Uncharacterized protein</fullName>
    </submittedName>
</protein>
<accession>X0XFF6</accession>
<feature type="non-terminal residue" evidence="1">
    <location>
        <position position="1"/>
    </location>
</feature>
<sequence>INLNYTFTLKKVDNTLEFNQYLQNLTQGKKVIIQEIYDQLSTNSIISLSDIFKKYRGSYIQEALNLKEDIFPVIHDLVSNHFFEGEIRAKKAFLFKTKYYFCLDYLFKNILIADKEINTERLYEEKSKLKEIRNDIYNMTLKLKNTIPQIREEIESYLLIDEVDFAKERLKYVLRDSLMEADFLNENIETSFNQELIYINLQATLGAEISQWNKSYSQLQNGLNELNSYLQERIQEKESLKKYSFILDELDTKIYD</sequence>
<gene>
    <name evidence="1" type="ORF">S01H1_57075</name>
</gene>